<name>A0AA37T3D2_9GAMM</name>
<feature type="signal peptide" evidence="1">
    <location>
        <begin position="1"/>
        <end position="25"/>
    </location>
</feature>
<feature type="chain" id="PRO_5041470752" description="DUF2059 domain-containing protein" evidence="1">
    <location>
        <begin position="26"/>
        <end position="276"/>
    </location>
</feature>
<gene>
    <name evidence="3" type="ORF">GCM10007877_04650</name>
</gene>
<sequence length="276" mass="30480">MKLHFHTFNVLFFTILLCCSTSVHSASDIHTLMEVAGITEQINELPKTMKAGFEQGLAQKNAPNKDALLKSVDQAILPSIIIEKTHTALKKALSKEDIKTLLTWYQSDLGKGLTAAENSASTIEASQTVANQLQTLLSNEKRVELAKKLDKAVGMTDTAVDIQLFTMESMFTAFSSMEDPSSSIDPSQYRARIEAMKPQMNAQMEPFIHATMVHTYRSFDDKSMDKYAAFLSQPAAQKLTTASIEGMKSGLKIVTQAWIKDIATIAKANQKNRNSP</sequence>
<evidence type="ECO:0000259" key="2">
    <source>
        <dbReference type="Pfam" id="PF09832"/>
    </source>
</evidence>
<evidence type="ECO:0000313" key="4">
    <source>
        <dbReference type="Proteomes" id="UP001156870"/>
    </source>
</evidence>
<feature type="domain" description="DUF2059" evidence="2">
    <location>
        <begin position="87"/>
        <end position="122"/>
    </location>
</feature>
<dbReference type="EMBL" id="BSPD01000017">
    <property type="protein sequence ID" value="GLS24751.1"/>
    <property type="molecule type" value="Genomic_DNA"/>
</dbReference>
<evidence type="ECO:0000256" key="1">
    <source>
        <dbReference type="SAM" id="SignalP"/>
    </source>
</evidence>
<dbReference type="Proteomes" id="UP001156870">
    <property type="component" value="Unassembled WGS sequence"/>
</dbReference>
<organism evidence="3 4">
    <name type="scientific">Marinibactrum halimedae</name>
    <dbReference type="NCBI Taxonomy" id="1444977"/>
    <lineage>
        <taxon>Bacteria</taxon>
        <taxon>Pseudomonadati</taxon>
        <taxon>Pseudomonadota</taxon>
        <taxon>Gammaproteobacteria</taxon>
        <taxon>Cellvibrionales</taxon>
        <taxon>Cellvibrionaceae</taxon>
        <taxon>Marinibactrum</taxon>
    </lineage>
</organism>
<dbReference type="AlphaFoldDB" id="A0AA37T3D2"/>
<comment type="caution">
    <text evidence="3">The sequence shown here is derived from an EMBL/GenBank/DDBJ whole genome shotgun (WGS) entry which is preliminary data.</text>
</comment>
<evidence type="ECO:0000313" key="3">
    <source>
        <dbReference type="EMBL" id="GLS24751.1"/>
    </source>
</evidence>
<proteinExistence type="predicted"/>
<dbReference type="Pfam" id="PF09832">
    <property type="entry name" value="DUF2059"/>
    <property type="match status" value="1"/>
</dbReference>
<dbReference type="InterPro" id="IPR018637">
    <property type="entry name" value="DUF2059"/>
</dbReference>
<accession>A0AA37T3D2</accession>
<keyword evidence="1" id="KW-0732">Signal</keyword>
<dbReference type="RefSeq" id="WP_232593741.1">
    <property type="nucleotide sequence ID" value="NZ_BSPD01000017.1"/>
</dbReference>
<keyword evidence="4" id="KW-1185">Reference proteome</keyword>
<protein>
    <recommendedName>
        <fullName evidence="2">DUF2059 domain-containing protein</fullName>
    </recommendedName>
</protein>
<reference evidence="3 4" key="1">
    <citation type="journal article" date="2014" name="Int. J. Syst. Evol. Microbiol.">
        <title>Complete genome sequence of Corynebacterium casei LMG S-19264T (=DSM 44701T), isolated from a smear-ripened cheese.</title>
        <authorList>
            <consortium name="US DOE Joint Genome Institute (JGI-PGF)"/>
            <person name="Walter F."/>
            <person name="Albersmeier A."/>
            <person name="Kalinowski J."/>
            <person name="Ruckert C."/>
        </authorList>
    </citation>
    <scope>NUCLEOTIDE SEQUENCE [LARGE SCALE GENOMIC DNA]</scope>
    <source>
        <strain evidence="3 4">NBRC 110095</strain>
    </source>
</reference>